<dbReference type="GO" id="GO:0004725">
    <property type="term" value="F:protein tyrosine phosphatase activity"/>
    <property type="evidence" value="ECO:0007669"/>
    <property type="project" value="UniProtKB-EC"/>
</dbReference>
<dbReference type="Gene3D" id="3.90.190.10">
    <property type="entry name" value="Protein tyrosine phosphatase superfamily"/>
    <property type="match status" value="2"/>
</dbReference>
<comment type="similarity">
    <text evidence="1">Belongs to the protein-tyrosine phosphatase family.</text>
</comment>
<dbReference type="PROSITE" id="PS00383">
    <property type="entry name" value="TYR_PHOSPHATASE_1"/>
    <property type="match status" value="1"/>
</dbReference>
<dbReference type="FunFam" id="3.90.190.10:FF:000102">
    <property type="entry name" value="Receptor-type tyrosine-protein phosphatase"/>
    <property type="match status" value="1"/>
</dbReference>
<dbReference type="Proteomes" id="UP000828236">
    <property type="component" value="Unassembled WGS sequence"/>
</dbReference>
<dbReference type="AlphaFoldDB" id="A0A9D4SEZ4"/>
<keyword evidence="9" id="KW-0675">Receptor</keyword>
<evidence type="ECO:0000256" key="3">
    <source>
        <dbReference type="ARBA" id="ARBA00022801"/>
    </source>
</evidence>
<keyword evidence="6" id="KW-0812">Transmembrane</keyword>
<comment type="catalytic activity">
    <reaction evidence="5">
        <text>O-phospho-L-tyrosyl-[protein] + H2O = L-tyrosyl-[protein] + phosphate</text>
        <dbReference type="Rhea" id="RHEA:10684"/>
        <dbReference type="Rhea" id="RHEA-COMP:10136"/>
        <dbReference type="Rhea" id="RHEA-COMP:20101"/>
        <dbReference type="ChEBI" id="CHEBI:15377"/>
        <dbReference type="ChEBI" id="CHEBI:43474"/>
        <dbReference type="ChEBI" id="CHEBI:46858"/>
        <dbReference type="ChEBI" id="CHEBI:61978"/>
        <dbReference type="EC" id="3.1.3.48"/>
    </reaction>
</comment>
<evidence type="ECO:0000256" key="1">
    <source>
        <dbReference type="ARBA" id="ARBA00009580"/>
    </source>
</evidence>
<keyword evidence="4" id="KW-0904">Protein phosphatase</keyword>
<feature type="domain" description="Tyrosine specific protein phosphatases" evidence="8">
    <location>
        <begin position="459"/>
        <end position="534"/>
    </location>
</feature>
<dbReference type="PROSITE" id="PS50056">
    <property type="entry name" value="TYR_PHOSPHATASE_2"/>
    <property type="match status" value="2"/>
</dbReference>
<proteinExistence type="inferred from homology"/>
<dbReference type="InterPro" id="IPR029021">
    <property type="entry name" value="Prot-tyrosine_phosphatase-like"/>
</dbReference>
<keyword evidence="3" id="KW-0378">Hydrolase</keyword>
<reference evidence="9" key="1">
    <citation type="submission" date="2020-06" db="EMBL/GenBank/DDBJ databases">
        <authorList>
            <person name="Ji K."/>
            <person name="Li J."/>
        </authorList>
    </citation>
    <scope>NUCLEOTIDE SEQUENCE</scope>
    <source>
        <strain evidence="9">JKM2019</strain>
        <tissue evidence="9">Whole body</tissue>
    </source>
</reference>
<dbReference type="OrthoDB" id="6108687at2759"/>
<keyword evidence="6" id="KW-0472">Membrane</keyword>
<dbReference type="InterPro" id="IPR050348">
    <property type="entry name" value="Protein-Tyr_Phosphatase"/>
</dbReference>
<dbReference type="InterPro" id="IPR003595">
    <property type="entry name" value="Tyr_Pase_cat"/>
</dbReference>
<evidence type="ECO:0000256" key="2">
    <source>
        <dbReference type="ARBA" id="ARBA00013064"/>
    </source>
</evidence>
<evidence type="ECO:0000259" key="7">
    <source>
        <dbReference type="PROSITE" id="PS50055"/>
    </source>
</evidence>
<feature type="transmembrane region" description="Helical" evidence="6">
    <location>
        <begin position="188"/>
        <end position="211"/>
    </location>
</feature>
<dbReference type="PROSITE" id="PS50055">
    <property type="entry name" value="TYR_PHOSPHATASE_PTP"/>
    <property type="match status" value="2"/>
</dbReference>
<dbReference type="InterPro" id="IPR000387">
    <property type="entry name" value="Tyr_Pase_dom"/>
</dbReference>
<dbReference type="SMART" id="SM00404">
    <property type="entry name" value="PTPc_motif"/>
    <property type="match status" value="2"/>
</dbReference>
<dbReference type="SUPFAM" id="SSF52799">
    <property type="entry name" value="(Phosphotyrosine protein) phosphatases II"/>
    <property type="match status" value="2"/>
</dbReference>
<organism evidence="9">
    <name type="scientific">Dermatophagoides farinae</name>
    <name type="common">American house dust mite</name>
    <dbReference type="NCBI Taxonomy" id="6954"/>
    <lineage>
        <taxon>Eukaryota</taxon>
        <taxon>Metazoa</taxon>
        <taxon>Ecdysozoa</taxon>
        <taxon>Arthropoda</taxon>
        <taxon>Chelicerata</taxon>
        <taxon>Arachnida</taxon>
        <taxon>Acari</taxon>
        <taxon>Acariformes</taxon>
        <taxon>Sarcoptiformes</taxon>
        <taxon>Astigmata</taxon>
        <taxon>Psoroptidia</taxon>
        <taxon>Analgoidea</taxon>
        <taxon>Pyroglyphidae</taxon>
        <taxon>Dermatophagoidinae</taxon>
        <taxon>Dermatophagoides</taxon>
    </lineage>
</organism>
<dbReference type="InterPro" id="IPR000242">
    <property type="entry name" value="PTP_cat"/>
</dbReference>
<dbReference type="PANTHER" id="PTHR19134">
    <property type="entry name" value="RECEPTOR-TYPE TYROSINE-PROTEIN PHOSPHATASE"/>
    <property type="match status" value="1"/>
</dbReference>
<name>A0A9D4SEZ4_DERFA</name>
<feature type="domain" description="Tyrosine specific protein phosphatases" evidence="8">
    <location>
        <begin position="796"/>
        <end position="877"/>
    </location>
</feature>
<evidence type="ECO:0000313" key="9">
    <source>
        <dbReference type="EMBL" id="KAH7638560.1"/>
    </source>
</evidence>
<feature type="domain" description="Tyrosine-protein phosphatase" evidence="7">
    <location>
        <begin position="287"/>
        <end position="543"/>
    </location>
</feature>
<sequence length="897" mass="104108">MFKQSFHPFNRVSFQLGLSRSLFQSMMMMMISYGMIIIIIISISFVNGQTPYSETGDDVSAIQQCYDSPADLFQVFPQINGTFKIKIKNKCLQLPELEIYLYVFDLSIVDQIFIKEIDQLDVTKVNSIKINRPTMLFGHTELTNFHPPNARFKFGIVFFDHTGVVNIALHPKVFYFFTNQSNSSTTEILLIIILGILLLITCILLAMLIYINYCGNRRQKENGILFWRKQRPSNKMMKTHLLNDQENPAAAAAAAAAETFVFEPKSNIIHVDKIITMIPDLLNEERIRQEYDSVPKSKMNSWNDGRLPQHKTKNRYGNLLPYDHTRVILKEDLPEDTNYINANFIDGYRRPKRYIASQGPIDTTIEDFWRCIWQYKCQQIVMLTNLEESGRMKCEKYWPEISQFYGKIKVTLQSTELFADYVIRSFLCEKSDSQQQQQMIVNQYHFISWPDHNVPLYVCTLISFINRIRTHPFYKESSHIIVHCSAGIGRTGAFILIDSMLEMARKEKKIDILGHFCKMRLQRINMVEKFSQYVFVYHILVEALSHESSDISCNDFESYFEMMTKGNHHHHHNNHYHHKDKCRLRKQFEILNIMSFRKSTANQASKFGLINNKLNRREDVIPPDHARVILPNHEDYINAVYINGYRKKDAYIVTQIPFENNRQQFWKMIENTRCTTIVLLGDVFNDDQIYWPTIVNKKFDFNNNELSITLVKEEMLSGSNILMRTFQIRPDELIVRQFHLKNLNTIIGNIDGTIISSGDGGGGGGGVVSSSTTIISSTTTATTKTMKTSSLLRSCYELIELREKLDQYTTTNVSSSSSSSHPLVIQCIDGVQLSGLFCAADFIFERIKEEQQIDVFLAVQKIRANRPQFIINYEQYLYLHQVALAYLQSFDQYANFK</sequence>
<gene>
    <name evidence="9" type="ORF">HUG17_2593</name>
</gene>
<evidence type="ECO:0000256" key="5">
    <source>
        <dbReference type="ARBA" id="ARBA00051722"/>
    </source>
</evidence>
<accession>A0A9D4SEZ4</accession>
<reference evidence="9" key="2">
    <citation type="journal article" date="2021" name="World Allergy Organ. J.">
        <title>Chromosome-level assembly of Dermatophagoides farinae genome and transcriptome reveals two novel allergens Der f 37 and Der f 39.</title>
        <authorList>
            <person name="Chen J."/>
            <person name="Cai Z."/>
            <person name="Fan D."/>
            <person name="Hu J."/>
            <person name="Hou Y."/>
            <person name="He Y."/>
            <person name="Zhang Z."/>
            <person name="Zhao Z."/>
            <person name="Gao P."/>
            <person name="Hu W."/>
            <person name="Sun J."/>
            <person name="Li J."/>
            <person name="Ji K."/>
        </authorList>
    </citation>
    <scope>NUCLEOTIDE SEQUENCE</scope>
    <source>
        <strain evidence="9">JKM2019</strain>
    </source>
</reference>
<dbReference type="PRINTS" id="PR00700">
    <property type="entry name" value="PRTYPHPHTASE"/>
</dbReference>
<keyword evidence="6" id="KW-1133">Transmembrane helix</keyword>
<dbReference type="EC" id="3.1.3.48" evidence="2"/>
<dbReference type="InterPro" id="IPR016130">
    <property type="entry name" value="Tyr_Pase_AS"/>
</dbReference>
<dbReference type="PANTHER" id="PTHR19134:SF562">
    <property type="entry name" value="PROTEIN-TYROSINE-PHOSPHATASE"/>
    <property type="match status" value="1"/>
</dbReference>
<evidence type="ECO:0000259" key="8">
    <source>
        <dbReference type="PROSITE" id="PS50056"/>
    </source>
</evidence>
<dbReference type="GO" id="GO:0008045">
    <property type="term" value="P:motor neuron axon guidance"/>
    <property type="evidence" value="ECO:0007669"/>
    <property type="project" value="TreeGrafter"/>
</dbReference>
<protein>
    <recommendedName>
        <fullName evidence="2">protein-tyrosine-phosphatase</fullName>
        <ecNumber evidence="2">3.1.3.48</ecNumber>
    </recommendedName>
</protein>
<feature type="transmembrane region" description="Helical" evidence="6">
    <location>
        <begin position="21"/>
        <end position="46"/>
    </location>
</feature>
<dbReference type="SMART" id="SM00194">
    <property type="entry name" value="PTPc"/>
    <property type="match status" value="2"/>
</dbReference>
<evidence type="ECO:0000256" key="6">
    <source>
        <dbReference type="SAM" id="Phobius"/>
    </source>
</evidence>
<dbReference type="CDD" id="cd00047">
    <property type="entry name" value="PTPc"/>
    <property type="match status" value="1"/>
</dbReference>
<dbReference type="Pfam" id="PF00102">
    <property type="entry name" value="Y_phosphatase"/>
    <property type="match status" value="3"/>
</dbReference>
<comment type="caution">
    <text evidence="9">The sequence shown here is derived from an EMBL/GenBank/DDBJ whole genome shotgun (WGS) entry which is preliminary data.</text>
</comment>
<feature type="domain" description="Tyrosine-protein phosphatase" evidence="7">
    <location>
        <begin position="584"/>
        <end position="886"/>
    </location>
</feature>
<evidence type="ECO:0000256" key="4">
    <source>
        <dbReference type="ARBA" id="ARBA00022912"/>
    </source>
</evidence>
<dbReference type="EMBL" id="SDOV01000007">
    <property type="protein sequence ID" value="KAH7638560.1"/>
    <property type="molecule type" value="Genomic_DNA"/>
</dbReference>